<reference evidence="1 2" key="1">
    <citation type="journal article" date="2022" name="Genome Biol. Evol.">
        <title>The Spruce Budworm Genome: Reconstructing the Evolutionary History of Antifreeze Proteins.</title>
        <authorList>
            <person name="Beliveau C."/>
            <person name="Gagne P."/>
            <person name="Picq S."/>
            <person name="Vernygora O."/>
            <person name="Keeling C.I."/>
            <person name="Pinkney K."/>
            <person name="Doucet D."/>
            <person name="Wen F."/>
            <person name="Johnston J.S."/>
            <person name="Maaroufi H."/>
            <person name="Boyle B."/>
            <person name="Laroche J."/>
            <person name="Dewar K."/>
            <person name="Juretic N."/>
            <person name="Blackburn G."/>
            <person name="Nisole A."/>
            <person name="Brunet B."/>
            <person name="Brandao M."/>
            <person name="Lumley L."/>
            <person name="Duan J."/>
            <person name="Quan G."/>
            <person name="Lucarotti C.J."/>
            <person name="Roe A.D."/>
            <person name="Sperling F.A.H."/>
            <person name="Levesque R.C."/>
            <person name="Cusson M."/>
        </authorList>
    </citation>
    <scope>NUCLEOTIDE SEQUENCE [LARGE SCALE GENOMIC DNA]</scope>
    <source>
        <strain evidence="1">Glfc:IPQL:Cfum</strain>
    </source>
</reference>
<gene>
    <name evidence="1" type="ORF">MSG28_011813</name>
</gene>
<dbReference type="EMBL" id="CM046120">
    <property type="protein sequence ID" value="KAI8437499.1"/>
    <property type="molecule type" value="Genomic_DNA"/>
</dbReference>
<name>A0ACC0KMB9_CHOFU</name>
<organism evidence="1 2">
    <name type="scientific">Choristoneura fumiferana</name>
    <name type="common">Spruce budworm moth</name>
    <name type="synonym">Archips fumiferana</name>
    <dbReference type="NCBI Taxonomy" id="7141"/>
    <lineage>
        <taxon>Eukaryota</taxon>
        <taxon>Metazoa</taxon>
        <taxon>Ecdysozoa</taxon>
        <taxon>Arthropoda</taxon>
        <taxon>Hexapoda</taxon>
        <taxon>Insecta</taxon>
        <taxon>Pterygota</taxon>
        <taxon>Neoptera</taxon>
        <taxon>Endopterygota</taxon>
        <taxon>Lepidoptera</taxon>
        <taxon>Glossata</taxon>
        <taxon>Ditrysia</taxon>
        <taxon>Tortricoidea</taxon>
        <taxon>Tortricidae</taxon>
        <taxon>Tortricinae</taxon>
        <taxon>Choristoneura</taxon>
    </lineage>
</organism>
<dbReference type="Proteomes" id="UP001064048">
    <property type="component" value="Chromosome 20"/>
</dbReference>
<keyword evidence="2" id="KW-1185">Reference proteome</keyword>
<accession>A0ACC0KMB9</accession>
<evidence type="ECO:0000313" key="2">
    <source>
        <dbReference type="Proteomes" id="UP001064048"/>
    </source>
</evidence>
<sequence length="232" mass="26368">MVYLRRGRKLNPESSEGFYNTTTSSKPTKSTWLTTINISPLKGSKIDITLSNIGRQENCYLDRGNTRINGYAFNTRKLVVPHNSTELVSCRYQLGPIDKRHLGAWTICGRTDDDSISDRCQRIHILGQEDDCQVTTNHTVHVMSGSNYTMDQSDTIFSECHVVTPYGEDLVLTEDSDYPGIRLLDASLCKVVIRKRKTTAVENWTVYGRVETLFSSCKEVRYPVRLYGMYSS</sequence>
<evidence type="ECO:0000313" key="1">
    <source>
        <dbReference type="EMBL" id="KAI8437499.1"/>
    </source>
</evidence>
<protein>
    <submittedName>
        <fullName evidence="1">Uncharacterized protein</fullName>
    </submittedName>
</protein>
<comment type="caution">
    <text evidence="1">The sequence shown here is derived from an EMBL/GenBank/DDBJ whole genome shotgun (WGS) entry which is preliminary data.</text>
</comment>
<proteinExistence type="predicted"/>